<evidence type="ECO:0000313" key="2">
    <source>
        <dbReference type="EMBL" id="AFZ79693.1"/>
    </source>
</evidence>
<dbReference type="OrthoDB" id="365380at2759"/>
<dbReference type="RefSeq" id="XP_004829359.1">
    <property type="nucleotide sequence ID" value="XM_004829302.1"/>
</dbReference>
<evidence type="ECO:0000313" key="3">
    <source>
        <dbReference type="Proteomes" id="UP000031512"/>
    </source>
</evidence>
<name>L0AWR2_THEEQ</name>
<gene>
    <name evidence="2" type="ORF">BEWA_025420</name>
</gene>
<dbReference type="KEGG" id="beq:BEWA_025420"/>
<protein>
    <submittedName>
        <fullName evidence="2">Uncharacterized protein</fullName>
    </submittedName>
</protein>
<dbReference type="Proteomes" id="UP000031512">
    <property type="component" value="Chromosome 1"/>
</dbReference>
<dbReference type="GeneID" id="15806132"/>
<organism evidence="2 3">
    <name type="scientific">Theileria equi strain WA</name>
    <dbReference type="NCBI Taxonomy" id="1537102"/>
    <lineage>
        <taxon>Eukaryota</taxon>
        <taxon>Sar</taxon>
        <taxon>Alveolata</taxon>
        <taxon>Apicomplexa</taxon>
        <taxon>Aconoidasida</taxon>
        <taxon>Piroplasmida</taxon>
        <taxon>Theileriidae</taxon>
        <taxon>Theileria</taxon>
    </lineage>
</organism>
<evidence type="ECO:0000256" key="1">
    <source>
        <dbReference type="SAM" id="MobiDB-lite"/>
    </source>
</evidence>
<accession>L0AWR2</accession>
<keyword evidence="3" id="KW-1185">Reference proteome</keyword>
<feature type="compositionally biased region" description="Basic and acidic residues" evidence="1">
    <location>
        <begin position="73"/>
        <end position="85"/>
    </location>
</feature>
<sequence length="258" mass="30008">MDLIDCEQYTLMIGLVKMAEEYLTEDVDLTTIKERVMRKVLNINNYIKNLCDYYDKTKNRRSQGTQLIVDQTAKPENEDPPKEFGTKIEKYVKRNEFFVYSVSMSFNPKIKAVSDLLNASKEGDGVCTITAKMPKDEQKRGFYLRLMLKCISKYAVVLKLQPENNGTVSNKIVKRDQSHETVLKPIPKYFDEDYSESEETTEHTAETKPGIYGMSSFFNQRTQILSKYLQSGIVLRDDDKFANERLLKEKMRTKRVNL</sequence>
<dbReference type="AlphaFoldDB" id="L0AWR2"/>
<reference evidence="2 3" key="1">
    <citation type="journal article" date="2012" name="BMC Genomics">
        <title>Comparative genomic analysis and phylogenetic position of Theileria equi.</title>
        <authorList>
            <person name="Kappmeyer L.S."/>
            <person name="Thiagarajan M."/>
            <person name="Herndon D.R."/>
            <person name="Ramsay J.D."/>
            <person name="Caler E."/>
            <person name="Djikeng A."/>
            <person name="Gillespie J.J."/>
            <person name="Lau A.O."/>
            <person name="Roalson E.H."/>
            <person name="Silva J.C."/>
            <person name="Silva M.G."/>
            <person name="Suarez C.E."/>
            <person name="Ueti M.W."/>
            <person name="Nene V.M."/>
            <person name="Mealey R.H."/>
            <person name="Knowles D.P."/>
            <person name="Brayton K.A."/>
        </authorList>
    </citation>
    <scope>NUCLEOTIDE SEQUENCE [LARGE SCALE GENOMIC DNA]</scope>
    <source>
        <strain evidence="2 3">WA</strain>
    </source>
</reference>
<dbReference type="VEuPathDB" id="PiroplasmaDB:BEWA_025420"/>
<feature type="region of interest" description="Disordered" evidence="1">
    <location>
        <begin position="65"/>
        <end position="85"/>
    </location>
</feature>
<dbReference type="eggNOG" id="ENOG502QXDQ">
    <property type="taxonomic scope" value="Eukaryota"/>
</dbReference>
<proteinExistence type="predicted"/>
<dbReference type="EMBL" id="CP001669">
    <property type="protein sequence ID" value="AFZ79693.1"/>
    <property type="molecule type" value="Genomic_DNA"/>
</dbReference>